<dbReference type="PROSITE" id="PS01184">
    <property type="entry name" value="UBIE_2"/>
    <property type="match status" value="1"/>
</dbReference>
<comment type="caution">
    <text evidence="6">The sequence shown here is derived from an EMBL/GenBank/DDBJ whole genome shotgun (WGS) entry which is preliminary data.</text>
</comment>
<protein>
    <recommendedName>
        <fullName evidence="5">Methyltransferase type 11 domain-containing protein</fullName>
    </recommendedName>
</protein>
<gene>
    <name evidence="6" type="ORF">PPERSA_09884</name>
</gene>
<keyword evidence="7" id="KW-1185">Reference proteome</keyword>
<keyword evidence="1" id="KW-0489">Methyltransferase</keyword>
<organism evidence="6 7">
    <name type="scientific">Pseudocohnilembus persalinus</name>
    <name type="common">Ciliate</name>
    <dbReference type="NCBI Taxonomy" id="266149"/>
    <lineage>
        <taxon>Eukaryota</taxon>
        <taxon>Sar</taxon>
        <taxon>Alveolata</taxon>
        <taxon>Ciliophora</taxon>
        <taxon>Intramacronucleata</taxon>
        <taxon>Oligohymenophorea</taxon>
        <taxon>Scuticociliatia</taxon>
        <taxon>Philasterida</taxon>
        <taxon>Pseudocohnilembidae</taxon>
        <taxon>Pseudocohnilembus</taxon>
    </lineage>
</organism>
<evidence type="ECO:0000256" key="2">
    <source>
        <dbReference type="ARBA" id="ARBA00022679"/>
    </source>
</evidence>
<feature type="region of interest" description="Disordered" evidence="4">
    <location>
        <begin position="213"/>
        <end position="253"/>
    </location>
</feature>
<evidence type="ECO:0000313" key="7">
    <source>
        <dbReference type="Proteomes" id="UP000054937"/>
    </source>
</evidence>
<evidence type="ECO:0000256" key="1">
    <source>
        <dbReference type="ARBA" id="ARBA00022603"/>
    </source>
</evidence>
<dbReference type="InterPro" id="IPR029063">
    <property type="entry name" value="SAM-dependent_MTases_sf"/>
</dbReference>
<dbReference type="Proteomes" id="UP000054937">
    <property type="component" value="Unassembled WGS sequence"/>
</dbReference>
<dbReference type="GO" id="GO:0008757">
    <property type="term" value="F:S-adenosylmethionine-dependent methyltransferase activity"/>
    <property type="evidence" value="ECO:0007669"/>
    <property type="project" value="InterPro"/>
</dbReference>
<evidence type="ECO:0000313" key="6">
    <source>
        <dbReference type="EMBL" id="KRX05744.1"/>
    </source>
</evidence>
<dbReference type="Gene3D" id="3.40.50.150">
    <property type="entry name" value="Vaccinia Virus protein VP39"/>
    <property type="match status" value="1"/>
</dbReference>
<dbReference type="OrthoDB" id="291660at2759"/>
<keyword evidence="2" id="KW-0808">Transferase</keyword>
<proteinExistence type="predicted"/>
<dbReference type="InterPro" id="IPR013216">
    <property type="entry name" value="Methyltransf_11"/>
</dbReference>
<dbReference type="InParanoid" id="A0A0V0QUU5"/>
<dbReference type="InterPro" id="IPR050508">
    <property type="entry name" value="Methyltransf_Superfamily"/>
</dbReference>
<dbReference type="PANTHER" id="PTHR42912">
    <property type="entry name" value="METHYLTRANSFERASE"/>
    <property type="match status" value="1"/>
</dbReference>
<feature type="domain" description="Methyltransferase type 11" evidence="5">
    <location>
        <begin position="45"/>
        <end position="176"/>
    </location>
</feature>
<dbReference type="EMBL" id="LDAU01000105">
    <property type="protein sequence ID" value="KRX05744.1"/>
    <property type="molecule type" value="Genomic_DNA"/>
</dbReference>
<evidence type="ECO:0000259" key="5">
    <source>
        <dbReference type="Pfam" id="PF08241"/>
    </source>
</evidence>
<evidence type="ECO:0000256" key="4">
    <source>
        <dbReference type="SAM" id="MobiDB-lite"/>
    </source>
</evidence>
<dbReference type="InterPro" id="IPR023576">
    <property type="entry name" value="UbiE/COQ5_MeTrFase_CS"/>
</dbReference>
<reference evidence="6 7" key="1">
    <citation type="journal article" date="2015" name="Sci. Rep.">
        <title>Genome of the facultative scuticociliatosis pathogen Pseudocohnilembus persalinus provides insight into its virulence through horizontal gene transfer.</title>
        <authorList>
            <person name="Xiong J."/>
            <person name="Wang G."/>
            <person name="Cheng J."/>
            <person name="Tian M."/>
            <person name="Pan X."/>
            <person name="Warren A."/>
            <person name="Jiang C."/>
            <person name="Yuan D."/>
            <person name="Miao W."/>
        </authorList>
    </citation>
    <scope>NUCLEOTIDE SEQUENCE [LARGE SCALE GENOMIC DNA]</scope>
    <source>
        <strain evidence="6">36N120E</strain>
    </source>
</reference>
<dbReference type="Pfam" id="PF08241">
    <property type="entry name" value="Methyltransf_11"/>
    <property type="match status" value="1"/>
</dbReference>
<dbReference type="AlphaFoldDB" id="A0A0V0QUU5"/>
<evidence type="ECO:0000256" key="3">
    <source>
        <dbReference type="ARBA" id="ARBA00022691"/>
    </source>
</evidence>
<name>A0A0V0QUU5_PSEPJ</name>
<accession>A0A0V0QUU5</accession>
<dbReference type="PANTHER" id="PTHR42912:SF93">
    <property type="entry name" value="N6-ADENOSINE-METHYLTRANSFERASE TMT1A"/>
    <property type="match status" value="1"/>
</dbReference>
<keyword evidence="3" id="KW-0949">S-adenosyl-L-methionine</keyword>
<dbReference type="CDD" id="cd02440">
    <property type="entry name" value="AdoMet_MTases"/>
    <property type="match status" value="1"/>
</dbReference>
<sequence>MSNNKSLEEYNFYQFYADHIEKYCSANLYTLQQFANIQKMDRILEAGAGTGSIFPLIIQGKKREAEYHTVDISNHFLMAQKQRLLNLEEQIKKGHSLQNKSPVFQIPQNQEKNNESQEFNYQNSLFNIFIHNMNMEKLNFPDNYFDGYFGSLVFHHSDLIESLKQAKRVLKPGGKLGLVEFTEKENKKYYEPENPVVEELFKKLYAENYKGKWGEDHQESDNNIHESEDNKNNKEQQQNSEKHQNHQSDENKDKLQVSYKDQTRENLKQQLQKNGFKNIYIYDTFIPLNYTRENFFWNYFLGKEPKSHLSQNEQNEIKDQIWDYFVYPNKNDQNKELRDYPNGMEVFCVLAIKI</sequence>
<dbReference type="SUPFAM" id="SSF53335">
    <property type="entry name" value="S-adenosyl-L-methionine-dependent methyltransferases"/>
    <property type="match status" value="1"/>
</dbReference>
<dbReference type="GO" id="GO:0032259">
    <property type="term" value="P:methylation"/>
    <property type="evidence" value="ECO:0007669"/>
    <property type="project" value="UniProtKB-KW"/>
</dbReference>